<evidence type="ECO:0000313" key="2">
    <source>
        <dbReference type="EMBL" id="NYJ25337.1"/>
    </source>
</evidence>
<feature type="domain" description="ATPase BadF/BadG/BcrA/BcrD type" evidence="1">
    <location>
        <begin position="3"/>
        <end position="285"/>
    </location>
</feature>
<evidence type="ECO:0000259" key="1">
    <source>
        <dbReference type="Pfam" id="PF01869"/>
    </source>
</evidence>
<organism evidence="2 3">
    <name type="scientific">Leifsonia shinshuensis</name>
    <dbReference type="NCBI Taxonomy" id="150026"/>
    <lineage>
        <taxon>Bacteria</taxon>
        <taxon>Bacillati</taxon>
        <taxon>Actinomycetota</taxon>
        <taxon>Actinomycetes</taxon>
        <taxon>Micrococcales</taxon>
        <taxon>Microbacteriaceae</taxon>
        <taxon>Leifsonia</taxon>
    </lineage>
</organism>
<dbReference type="GO" id="GO:0016301">
    <property type="term" value="F:kinase activity"/>
    <property type="evidence" value="ECO:0007669"/>
    <property type="project" value="UniProtKB-KW"/>
</dbReference>
<dbReference type="InterPro" id="IPR002731">
    <property type="entry name" value="ATPase_BadF"/>
</dbReference>
<proteinExistence type="predicted"/>
<gene>
    <name evidence="2" type="ORF">HNR13_003624</name>
</gene>
<dbReference type="PANTHER" id="PTHR43190:SF3">
    <property type="entry name" value="N-ACETYL-D-GLUCOSAMINE KINASE"/>
    <property type="match status" value="1"/>
</dbReference>
<name>A0A853CXJ2_9MICO</name>
<sequence length="311" mass="32130">MIVGIDIGGTKTHVRAESDGATLLDRSVPTAEWQADGKLDSPASVQGLLALFGGLPGSAEAALAVGAHGLDSEAQTLAFQSALAEAHRGRTWTVNDVELLGPAAGFDDAIAVIAGTGSKVVGRLADGTPVTAGGYGYILNDPGSAPALVRDAVRSLFDAVDEREQPDQLADALFAHFGVDDVVGLSNALTVHPRITRWGAAAPLVFAAADAGSRRAARVIDDAADELARSVQLVHRHGAVGRHVVCAGGVITNQPRLFQAFHERLRTRGLGHVVHLLTAAPVEGALAMARRLSAQPGAVPFAPSTPSRRKS</sequence>
<accession>A0A853CXJ2</accession>
<dbReference type="SUPFAM" id="SSF53067">
    <property type="entry name" value="Actin-like ATPase domain"/>
    <property type="match status" value="1"/>
</dbReference>
<dbReference type="Proteomes" id="UP000578352">
    <property type="component" value="Unassembled WGS sequence"/>
</dbReference>
<dbReference type="AlphaFoldDB" id="A0A853CXJ2"/>
<protein>
    <submittedName>
        <fullName evidence="2">N-acetylglucosamine kinase-like BadF-type ATPase</fullName>
    </submittedName>
</protein>
<dbReference type="InterPro" id="IPR043129">
    <property type="entry name" value="ATPase_NBD"/>
</dbReference>
<dbReference type="EMBL" id="JACCFL010000001">
    <property type="protein sequence ID" value="NYJ25337.1"/>
    <property type="molecule type" value="Genomic_DNA"/>
</dbReference>
<reference evidence="2 3" key="1">
    <citation type="submission" date="2020-07" db="EMBL/GenBank/DDBJ databases">
        <title>Sequencing the genomes of 1000 actinobacteria strains.</title>
        <authorList>
            <person name="Klenk H.-P."/>
        </authorList>
    </citation>
    <scope>NUCLEOTIDE SEQUENCE [LARGE SCALE GENOMIC DNA]</scope>
    <source>
        <strain evidence="2 3">DSM 15165</strain>
    </source>
</reference>
<keyword evidence="2" id="KW-0808">Transferase</keyword>
<dbReference type="Gene3D" id="3.30.420.40">
    <property type="match status" value="2"/>
</dbReference>
<comment type="caution">
    <text evidence="2">The sequence shown here is derived from an EMBL/GenBank/DDBJ whole genome shotgun (WGS) entry which is preliminary data.</text>
</comment>
<evidence type="ECO:0000313" key="3">
    <source>
        <dbReference type="Proteomes" id="UP000578352"/>
    </source>
</evidence>
<dbReference type="PANTHER" id="PTHR43190">
    <property type="entry name" value="N-ACETYL-D-GLUCOSAMINE KINASE"/>
    <property type="match status" value="1"/>
</dbReference>
<keyword evidence="2" id="KW-0418">Kinase</keyword>
<dbReference type="Pfam" id="PF01869">
    <property type="entry name" value="BcrAD_BadFG"/>
    <property type="match status" value="1"/>
</dbReference>
<dbReference type="InterPro" id="IPR052519">
    <property type="entry name" value="Euk-type_GlcNAc_Kinase"/>
</dbReference>
<dbReference type="RefSeq" id="WP_179608012.1">
    <property type="nucleotide sequence ID" value="NZ_BAABEH010000001.1"/>
</dbReference>